<keyword evidence="5" id="KW-0063">Aspartyl esterase</keyword>
<sequence length="287" mass="31991">MAQFSKMYSPGLILHLLMAFFLCLRASKLNHRQVIYNHQNDVQSVIVVDKSGHGKFSTVQEAIDSVPENNTSEKVIVPKEKQFIFLEGKSRRTTIIQWRDAGNSKNSSSFILHADNFAASYITFKNTYNILIPSNNGTRMTWAPAILVDADKVSFYKCGFSSLQDTVTDDRGRHLYKNCFIQGAVDFIWGGGQSVFQTCVINVLGTALGLGPGFITAQARGSLEDPSGNTVTFVEADCMGEGANKGKRIQWLKKLSTKDLNFFVKSPDFIDKEMWLEKIPLPLTEGN</sequence>
<keyword evidence="6" id="KW-0732">Signal</keyword>
<dbReference type="InterPro" id="IPR000070">
    <property type="entry name" value="Pectinesterase_cat"/>
</dbReference>
<dbReference type="SUPFAM" id="SSF51126">
    <property type="entry name" value="Pectin lyase-like"/>
    <property type="match status" value="1"/>
</dbReference>
<dbReference type="EC" id="3.1.1.11" evidence="3"/>
<reference evidence="8 9" key="1">
    <citation type="journal article" date="2018" name="PLoS Genet.">
        <title>Population sequencing reveals clonal diversity and ancestral inbreeding in the grapevine cultivar Chardonnay.</title>
        <authorList>
            <person name="Roach M.J."/>
            <person name="Johnson D.L."/>
            <person name="Bohlmann J."/>
            <person name="van Vuuren H.J."/>
            <person name="Jones S.J."/>
            <person name="Pretorius I.S."/>
            <person name="Schmidt S.A."/>
            <person name="Borneman A.R."/>
        </authorList>
    </citation>
    <scope>NUCLEOTIDE SEQUENCE [LARGE SCALE GENOMIC DNA]</scope>
    <source>
        <strain evidence="9">cv. Chardonnay</strain>
        <tissue evidence="8">Leaf</tissue>
    </source>
</reference>
<evidence type="ECO:0000256" key="1">
    <source>
        <dbReference type="ARBA" id="ARBA00005184"/>
    </source>
</evidence>
<evidence type="ECO:0000256" key="6">
    <source>
        <dbReference type="SAM" id="SignalP"/>
    </source>
</evidence>
<evidence type="ECO:0000256" key="3">
    <source>
        <dbReference type="ARBA" id="ARBA00013229"/>
    </source>
</evidence>
<dbReference type="PANTHER" id="PTHR31321:SF85">
    <property type="entry name" value="PECTINESTERASE CATALYTIC DOMAIN-CONTAINING PROTEIN"/>
    <property type="match status" value="1"/>
</dbReference>
<feature type="domain" description="Pectinesterase catalytic" evidence="7">
    <location>
        <begin position="46"/>
        <end position="231"/>
    </location>
</feature>
<dbReference type="Gene3D" id="2.160.20.10">
    <property type="entry name" value="Single-stranded right-handed beta-helix, Pectin lyase-like"/>
    <property type="match status" value="1"/>
</dbReference>
<comment type="caution">
    <text evidence="8">The sequence shown here is derived from an EMBL/GenBank/DDBJ whole genome shotgun (WGS) entry which is preliminary data.</text>
</comment>
<feature type="signal peptide" evidence="6">
    <location>
        <begin position="1"/>
        <end position="26"/>
    </location>
</feature>
<feature type="chain" id="PRO_5018993064" description="pectinesterase" evidence="6">
    <location>
        <begin position="27"/>
        <end position="287"/>
    </location>
</feature>
<protein>
    <recommendedName>
        <fullName evidence="3">pectinesterase</fullName>
        <ecNumber evidence="3">3.1.1.11</ecNumber>
    </recommendedName>
</protein>
<evidence type="ECO:0000256" key="2">
    <source>
        <dbReference type="ARBA" id="ARBA00008891"/>
    </source>
</evidence>
<gene>
    <name evidence="8" type="primary">PME55_0</name>
    <name evidence="8" type="ORF">CK203_021292</name>
</gene>
<dbReference type="Pfam" id="PF01095">
    <property type="entry name" value="Pectinesterase"/>
    <property type="match status" value="1"/>
</dbReference>
<dbReference type="GO" id="GO:0045490">
    <property type="term" value="P:pectin catabolic process"/>
    <property type="evidence" value="ECO:0007669"/>
    <property type="project" value="UniProtKB-UniPathway"/>
</dbReference>
<evidence type="ECO:0000259" key="7">
    <source>
        <dbReference type="Pfam" id="PF01095"/>
    </source>
</evidence>
<dbReference type="AlphaFoldDB" id="A0A438IMJ5"/>
<organism evidence="8 9">
    <name type="scientific">Vitis vinifera</name>
    <name type="common">Grape</name>
    <dbReference type="NCBI Taxonomy" id="29760"/>
    <lineage>
        <taxon>Eukaryota</taxon>
        <taxon>Viridiplantae</taxon>
        <taxon>Streptophyta</taxon>
        <taxon>Embryophyta</taxon>
        <taxon>Tracheophyta</taxon>
        <taxon>Spermatophyta</taxon>
        <taxon>Magnoliopsida</taxon>
        <taxon>eudicotyledons</taxon>
        <taxon>Gunneridae</taxon>
        <taxon>Pentapetalae</taxon>
        <taxon>rosids</taxon>
        <taxon>Vitales</taxon>
        <taxon>Vitaceae</taxon>
        <taxon>Viteae</taxon>
        <taxon>Vitis</taxon>
    </lineage>
</organism>
<dbReference type="InterPro" id="IPR011050">
    <property type="entry name" value="Pectin_lyase_fold/virulence"/>
</dbReference>
<evidence type="ECO:0000256" key="5">
    <source>
        <dbReference type="ARBA" id="ARBA00023085"/>
    </source>
</evidence>
<comment type="pathway">
    <text evidence="1">Glycan metabolism; pectin degradation; 2-dehydro-3-deoxy-D-gluconate from pectin: step 1/5.</text>
</comment>
<dbReference type="InterPro" id="IPR012334">
    <property type="entry name" value="Pectin_lyas_fold"/>
</dbReference>
<evidence type="ECO:0000256" key="4">
    <source>
        <dbReference type="ARBA" id="ARBA00022801"/>
    </source>
</evidence>
<evidence type="ECO:0000313" key="9">
    <source>
        <dbReference type="Proteomes" id="UP000288805"/>
    </source>
</evidence>
<name>A0A438IMJ5_VITVI</name>
<dbReference type="GO" id="GO:0042545">
    <property type="term" value="P:cell wall modification"/>
    <property type="evidence" value="ECO:0007669"/>
    <property type="project" value="InterPro"/>
</dbReference>
<accession>A0A438IMJ5</accession>
<dbReference type="UniPathway" id="UPA00545">
    <property type="reaction ID" value="UER00823"/>
</dbReference>
<dbReference type="EMBL" id="QGNW01000097">
    <property type="protein sequence ID" value="RVW97938.1"/>
    <property type="molecule type" value="Genomic_DNA"/>
</dbReference>
<dbReference type="PANTHER" id="PTHR31321">
    <property type="entry name" value="ACYL-COA THIOESTER HYDROLASE YBHC-RELATED"/>
    <property type="match status" value="1"/>
</dbReference>
<evidence type="ECO:0000313" key="8">
    <source>
        <dbReference type="EMBL" id="RVW97938.1"/>
    </source>
</evidence>
<comment type="similarity">
    <text evidence="2">Belongs to the pectinesterase family.</text>
</comment>
<proteinExistence type="inferred from homology"/>
<dbReference type="GO" id="GO:0030599">
    <property type="term" value="F:pectinesterase activity"/>
    <property type="evidence" value="ECO:0007669"/>
    <property type="project" value="UniProtKB-EC"/>
</dbReference>
<keyword evidence="4" id="KW-0378">Hydrolase</keyword>
<dbReference type="Proteomes" id="UP000288805">
    <property type="component" value="Unassembled WGS sequence"/>
</dbReference>